<evidence type="ECO:0008006" key="4">
    <source>
        <dbReference type="Google" id="ProtNLM"/>
    </source>
</evidence>
<evidence type="ECO:0000256" key="1">
    <source>
        <dbReference type="SAM" id="MobiDB-lite"/>
    </source>
</evidence>
<dbReference type="Pfam" id="PF07148">
    <property type="entry name" value="MalM"/>
    <property type="match status" value="1"/>
</dbReference>
<dbReference type="InterPro" id="IPR010794">
    <property type="entry name" value="MalM"/>
</dbReference>
<dbReference type="Proteomes" id="UP000664344">
    <property type="component" value="Unassembled WGS sequence"/>
</dbReference>
<reference evidence="2 3" key="1">
    <citation type="submission" date="2021-02" db="EMBL/GenBank/DDBJ databases">
        <title>PHA producing bacteria isolated from coastal sediment in Guangdong, Shenzhen.</title>
        <authorList>
            <person name="Zheng W."/>
            <person name="Yu S."/>
            <person name="Huang Y."/>
        </authorList>
    </citation>
    <scope>NUCLEOTIDE SEQUENCE [LARGE SCALE GENOMIC DNA]</scope>
    <source>
        <strain evidence="2 3">TN21-5</strain>
    </source>
</reference>
<organism evidence="2 3">
    <name type="scientific">Marinobacter daepoensis</name>
    <dbReference type="NCBI Taxonomy" id="262077"/>
    <lineage>
        <taxon>Bacteria</taxon>
        <taxon>Pseudomonadati</taxon>
        <taxon>Pseudomonadota</taxon>
        <taxon>Gammaproteobacteria</taxon>
        <taxon>Pseudomonadales</taxon>
        <taxon>Marinobacteraceae</taxon>
        <taxon>Marinobacter</taxon>
    </lineage>
</organism>
<dbReference type="RefSeq" id="WP_206556981.1">
    <property type="nucleotide sequence ID" value="NZ_JAFKDB010000008.1"/>
</dbReference>
<comment type="caution">
    <text evidence="2">The sequence shown here is derived from an EMBL/GenBank/DDBJ whole genome shotgun (WGS) entry which is preliminary data.</text>
</comment>
<proteinExistence type="predicted"/>
<protein>
    <recommendedName>
        <fullName evidence="4">Maltose operon substrate-binding protein (MalM)</fullName>
    </recommendedName>
</protein>
<name>A0ABS3BCU0_9GAMM</name>
<accession>A0ABS3BCU0</accession>
<evidence type="ECO:0000313" key="2">
    <source>
        <dbReference type="EMBL" id="MBN7769454.1"/>
    </source>
</evidence>
<feature type="region of interest" description="Disordered" evidence="1">
    <location>
        <begin position="46"/>
        <end position="69"/>
    </location>
</feature>
<sequence>MGRGRAGKVLSSVVALALMSGCQTGGERPEREGYFSWVDERGRVQYSRIPESQPEESKETLSPSEPVSDEGVALALETAAEYTADNYPDGNELAKNGFVRPGQRQPYFTWLDADGVVRVSYFTPDTRGEVQKKGDNAPVTLTEASVYLPSGQEHHAPVEGYDPDAFAILGIADTASFFSVFAQRCCEQLPARDFQEWQEGREFGVRFEKDTPRHRFSTGDSPYKLIALPSGAFVPGFVMRIRSYEQEGVLVPSLAFLDKNLKPLRVVTDLVFDYQPESWHKRGYLEGWVPAFPGQGERWLVLYTRPQDLAGQTTLDSGSSVRAVPHTTVGELGIATFEDVW</sequence>
<keyword evidence="3" id="KW-1185">Reference proteome</keyword>
<gene>
    <name evidence="2" type="ORF">JYP53_05995</name>
</gene>
<dbReference type="PROSITE" id="PS51257">
    <property type="entry name" value="PROKAR_LIPOPROTEIN"/>
    <property type="match status" value="1"/>
</dbReference>
<evidence type="ECO:0000313" key="3">
    <source>
        <dbReference type="Proteomes" id="UP000664344"/>
    </source>
</evidence>
<dbReference type="EMBL" id="JAFKDB010000008">
    <property type="protein sequence ID" value="MBN7769454.1"/>
    <property type="molecule type" value="Genomic_DNA"/>
</dbReference>